<keyword evidence="1" id="KW-0472">Membrane</keyword>
<feature type="transmembrane region" description="Helical" evidence="1">
    <location>
        <begin position="35"/>
        <end position="59"/>
    </location>
</feature>
<dbReference type="InterPro" id="IPR021047">
    <property type="entry name" value="Mannosyltransferase_CMT1"/>
</dbReference>
<name>A0A238FD98_9BASI</name>
<dbReference type="Pfam" id="PF11735">
    <property type="entry name" value="CAP59_mtransfer"/>
    <property type="match status" value="1"/>
</dbReference>
<keyword evidence="3" id="KW-1185">Reference proteome</keyword>
<reference evidence="3" key="1">
    <citation type="submission" date="2016-09" db="EMBL/GenBank/DDBJ databases">
        <authorList>
            <person name="Jeantristanb JTB J.-T."/>
            <person name="Ricardo R."/>
        </authorList>
    </citation>
    <scope>NUCLEOTIDE SEQUENCE [LARGE SCALE GENOMIC DNA]</scope>
</reference>
<keyword evidence="1" id="KW-1133">Transmembrane helix</keyword>
<accession>A0A238FD98</accession>
<dbReference type="OrthoDB" id="262547at2759"/>
<dbReference type="PANTHER" id="PTHR34144:SF7">
    <property type="entry name" value="EXPORT PROTEIN (CAP59), PUTATIVE (AFU_ORTHOLOGUE AFUA_7G05020)-RELATED"/>
    <property type="match status" value="1"/>
</dbReference>
<gene>
    <name evidence="2" type="ORF">BQ2448_1485</name>
</gene>
<dbReference type="EMBL" id="FMSP01000005">
    <property type="protein sequence ID" value="SCV70091.1"/>
    <property type="molecule type" value="Genomic_DNA"/>
</dbReference>
<keyword evidence="1" id="KW-0812">Transmembrane</keyword>
<evidence type="ECO:0000256" key="1">
    <source>
        <dbReference type="SAM" id="Phobius"/>
    </source>
</evidence>
<dbReference type="Proteomes" id="UP000198372">
    <property type="component" value="Unassembled WGS sequence"/>
</dbReference>
<organism evidence="2 3">
    <name type="scientific">Microbotryum intermedium</name>
    <dbReference type="NCBI Taxonomy" id="269621"/>
    <lineage>
        <taxon>Eukaryota</taxon>
        <taxon>Fungi</taxon>
        <taxon>Dikarya</taxon>
        <taxon>Basidiomycota</taxon>
        <taxon>Pucciniomycotina</taxon>
        <taxon>Microbotryomycetes</taxon>
        <taxon>Microbotryales</taxon>
        <taxon>Microbotryaceae</taxon>
        <taxon>Microbotryum</taxon>
    </lineage>
</organism>
<evidence type="ECO:0000313" key="3">
    <source>
        <dbReference type="Proteomes" id="UP000198372"/>
    </source>
</evidence>
<proteinExistence type="predicted"/>
<dbReference type="AlphaFoldDB" id="A0A238FD98"/>
<dbReference type="PANTHER" id="PTHR34144">
    <property type="entry name" value="CHROMOSOME 8, WHOLE GENOME SHOTGUN SEQUENCE"/>
    <property type="match status" value="1"/>
</dbReference>
<sequence>MNRSSGPPSWWCTSNNRPSRILASYTRKLHRHADIFGLTLVACVLVGSALAIFAGYWLLKFFLLRSEAYAHSVFSEPMLPDPKPLEPRIDAFSTPRDLRSVDQELTKRFVELGMVESTMQCQALTPTPEKYAQLPHKGPYLLALNLYNSAAVLPTLVSTIMQLVAFLGTNNAYVSIFENGSSDQTQMGLANFAAALTSLGVGHSITTDDRSTRWDKVDRIAQLSVYRNVALAAVNATVRGKKIEEVVFINDVYLCPMDALELVYQRHHQQADASCALDWRNSKPWFGKSGVKFYDNWVSRSITGDMLRNRIDILGENRNGINELFDQSGQESSRDRFRAGIPTPVYSCWNGMIALPAQPFQSSENGKPPILFRSVFNIPGECAASECKTLAKDFWAQGLRRWMIIPSVHVTYTQDVYTHPQLTDLATRQYKRTGKASEAHLREMIDWSSLPTPKSVVCYPWMRGFYIDLPYRRTREKPFKKRG</sequence>
<evidence type="ECO:0000313" key="2">
    <source>
        <dbReference type="EMBL" id="SCV70091.1"/>
    </source>
</evidence>
<protein>
    <submittedName>
        <fullName evidence="2">BQ2448_1485 protein</fullName>
    </submittedName>
</protein>